<dbReference type="InterPro" id="IPR001173">
    <property type="entry name" value="Glyco_trans_2-like"/>
</dbReference>
<dbReference type="Pfam" id="PF00535">
    <property type="entry name" value="Glycos_transf_2"/>
    <property type="match status" value="1"/>
</dbReference>
<evidence type="ECO:0000259" key="1">
    <source>
        <dbReference type="Pfam" id="PF00535"/>
    </source>
</evidence>
<accession>A0A0F9X645</accession>
<feature type="domain" description="Glycosyltransferase 2-like" evidence="1">
    <location>
        <begin position="9"/>
        <end position="120"/>
    </location>
</feature>
<comment type="caution">
    <text evidence="2">The sequence shown here is derived from an EMBL/GenBank/DDBJ whole genome shotgun (WGS) entry which is preliminary data.</text>
</comment>
<dbReference type="EMBL" id="LAZR01000142">
    <property type="protein sequence ID" value="KKN87058.1"/>
    <property type="molecule type" value="Genomic_DNA"/>
</dbReference>
<dbReference type="InterPro" id="IPR029044">
    <property type="entry name" value="Nucleotide-diphossugar_trans"/>
</dbReference>
<proteinExistence type="predicted"/>
<dbReference type="AlphaFoldDB" id="A0A0F9X645"/>
<evidence type="ECO:0000313" key="2">
    <source>
        <dbReference type="EMBL" id="KKN87058.1"/>
    </source>
</evidence>
<protein>
    <recommendedName>
        <fullName evidence="1">Glycosyltransferase 2-like domain-containing protein</fullName>
    </recommendedName>
</protein>
<dbReference type="CDD" id="cd00761">
    <property type="entry name" value="Glyco_tranf_GTA_type"/>
    <property type="match status" value="1"/>
</dbReference>
<gene>
    <name evidence="2" type="ORF">LCGC14_0263280</name>
</gene>
<reference evidence="2" key="1">
    <citation type="journal article" date="2015" name="Nature">
        <title>Complex archaea that bridge the gap between prokaryotes and eukaryotes.</title>
        <authorList>
            <person name="Spang A."/>
            <person name="Saw J.H."/>
            <person name="Jorgensen S.L."/>
            <person name="Zaremba-Niedzwiedzka K."/>
            <person name="Martijn J."/>
            <person name="Lind A.E."/>
            <person name="van Eijk R."/>
            <person name="Schleper C."/>
            <person name="Guy L."/>
            <person name="Ettema T.J."/>
        </authorList>
    </citation>
    <scope>NUCLEOTIDE SEQUENCE</scope>
</reference>
<organism evidence="2">
    <name type="scientific">marine sediment metagenome</name>
    <dbReference type="NCBI Taxonomy" id="412755"/>
    <lineage>
        <taxon>unclassified sequences</taxon>
        <taxon>metagenomes</taxon>
        <taxon>ecological metagenomes</taxon>
    </lineage>
</organism>
<sequence>MIKVSVVTITARPGYIDTMVESLTNQTMRQNEWEFILVDDFVNERYEAVKKTMRGKIRNFKHIPPREIKPYAAPCLALNTGIAHCHGELIYFMADYLYPSPRCLERHWEIYNKYGPRVLISGPLIDAIVADGGSVWKGARPRLVVEGMQSGKTTAFLSWSPPIFVPLKDNFSELVPENYISVFKETFKPPPLPDRDLPDWRMGFICGKFIDKNLYENTTIHPWSWGWCGANDSLPLEALLEVNGFDESFEGRHGGADGDISCRLMHIGGGDVWREGMVEPARTSRYLVDTLAPAYELIHPAKKKVILSETERMVKVEEARAEKAIPNDYSLREERERILKGL</sequence>
<name>A0A0F9X645_9ZZZZ</name>
<dbReference type="SUPFAM" id="SSF53448">
    <property type="entry name" value="Nucleotide-diphospho-sugar transferases"/>
    <property type="match status" value="1"/>
</dbReference>
<dbReference type="Gene3D" id="3.90.550.10">
    <property type="entry name" value="Spore Coat Polysaccharide Biosynthesis Protein SpsA, Chain A"/>
    <property type="match status" value="1"/>
</dbReference>